<reference evidence="6" key="1">
    <citation type="submission" date="2019-08" db="EMBL/GenBank/DDBJ databases">
        <title>The improved chromosome-level genome for the pearl oyster Pinctada fucata martensii using PacBio sequencing and Hi-C.</title>
        <authorList>
            <person name="Zheng Z."/>
        </authorList>
    </citation>
    <scope>NUCLEOTIDE SEQUENCE</scope>
    <source>
        <strain evidence="6">ZZ-2019</strain>
        <tissue evidence="6">Adductor muscle</tissue>
    </source>
</reference>
<evidence type="ECO:0000259" key="5">
    <source>
        <dbReference type="PROSITE" id="PS51805"/>
    </source>
</evidence>
<dbReference type="InterPro" id="IPR034732">
    <property type="entry name" value="EPHD"/>
</dbReference>
<proteinExistence type="predicted"/>
<organism evidence="6 7">
    <name type="scientific">Pinctada imbricata</name>
    <name type="common">Atlantic pearl-oyster</name>
    <name type="synonym">Pinctada martensii</name>
    <dbReference type="NCBI Taxonomy" id="66713"/>
    <lineage>
        <taxon>Eukaryota</taxon>
        <taxon>Metazoa</taxon>
        <taxon>Spiralia</taxon>
        <taxon>Lophotrochozoa</taxon>
        <taxon>Mollusca</taxon>
        <taxon>Bivalvia</taxon>
        <taxon>Autobranchia</taxon>
        <taxon>Pteriomorphia</taxon>
        <taxon>Pterioida</taxon>
        <taxon>Pterioidea</taxon>
        <taxon>Pteriidae</taxon>
        <taxon>Pinctada</taxon>
    </lineage>
</organism>
<dbReference type="GO" id="GO:0042393">
    <property type="term" value="F:histone binding"/>
    <property type="evidence" value="ECO:0007669"/>
    <property type="project" value="TreeGrafter"/>
</dbReference>
<feature type="compositionally biased region" description="Low complexity" evidence="4">
    <location>
        <begin position="218"/>
        <end position="235"/>
    </location>
</feature>
<evidence type="ECO:0000256" key="3">
    <source>
        <dbReference type="ARBA" id="ARBA00022833"/>
    </source>
</evidence>
<name>A0AA88Y7F5_PINIB</name>
<dbReference type="AlphaFoldDB" id="A0AA88Y7F5"/>
<dbReference type="EMBL" id="VSWD01000009">
    <property type="protein sequence ID" value="KAK3093648.1"/>
    <property type="molecule type" value="Genomic_DNA"/>
</dbReference>
<feature type="compositionally biased region" description="Low complexity" evidence="4">
    <location>
        <begin position="327"/>
        <end position="345"/>
    </location>
</feature>
<evidence type="ECO:0000256" key="1">
    <source>
        <dbReference type="ARBA" id="ARBA00022723"/>
    </source>
</evidence>
<dbReference type="GO" id="GO:0005634">
    <property type="term" value="C:nucleus"/>
    <property type="evidence" value="ECO:0007669"/>
    <property type="project" value="TreeGrafter"/>
</dbReference>
<keyword evidence="3" id="KW-0862">Zinc</keyword>
<dbReference type="CDD" id="cd20901">
    <property type="entry name" value="CC_AF10"/>
    <property type="match status" value="1"/>
</dbReference>
<feature type="region of interest" description="Disordered" evidence="4">
    <location>
        <begin position="401"/>
        <end position="439"/>
    </location>
</feature>
<dbReference type="Gene3D" id="3.30.40.10">
    <property type="entry name" value="Zinc/RING finger domain, C3HC4 (zinc finger)"/>
    <property type="match status" value="1"/>
</dbReference>
<dbReference type="PANTHER" id="PTHR13793:SF164">
    <property type="entry name" value="ALHAMBRA, ISOFORM P"/>
    <property type="match status" value="1"/>
</dbReference>
<dbReference type="InterPro" id="IPR050701">
    <property type="entry name" value="Histone_Mod_Regulator"/>
</dbReference>
<dbReference type="GO" id="GO:0006357">
    <property type="term" value="P:regulation of transcription by RNA polymerase II"/>
    <property type="evidence" value="ECO:0007669"/>
    <property type="project" value="TreeGrafter"/>
</dbReference>
<comment type="caution">
    <text evidence="6">The sequence shown here is derived from an EMBL/GenBank/DDBJ whole genome shotgun (WGS) entry which is preliminary data.</text>
</comment>
<dbReference type="InterPro" id="IPR013083">
    <property type="entry name" value="Znf_RING/FYVE/PHD"/>
</dbReference>
<feature type="compositionally biased region" description="Polar residues" evidence="4">
    <location>
        <begin position="259"/>
        <end position="273"/>
    </location>
</feature>
<dbReference type="GO" id="GO:0008270">
    <property type="term" value="F:zinc ion binding"/>
    <property type="evidence" value="ECO:0007669"/>
    <property type="project" value="UniProtKB-KW"/>
</dbReference>
<evidence type="ECO:0000313" key="6">
    <source>
        <dbReference type="EMBL" id="KAK3093648.1"/>
    </source>
</evidence>
<keyword evidence="7" id="KW-1185">Reference proteome</keyword>
<feature type="compositionally biased region" description="Polar residues" evidence="4">
    <location>
        <begin position="294"/>
        <end position="309"/>
    </location>
</feature>
<dbReference type="CDD" id="cd15672">
    <property type="entry name" value="ePHD_AF10_like"/>
    <property type="match status" value="1"/>
</dbReference>
<keyword evidence="2" id="KW-0863">Zinc-finger</keyword>
<dbReference type="Pfam" id="PF13832">
    <property type="entry name" value="zf-HC5HC2H_2"/>
    <property type="match status" value="1"/>
</dbReference>
<sequence length="752" mass="82996">MDQTCKFRVLDLVSDPQSKEWNMAKGCESCYVPNCTERRIRKACYGIVHVPTGPWFCRKCESQERAARVKCELCPQKDGALKRTDTGASWCHVVCALFIPEAWFANVQTMEPIVLKNLPPERFAKTCYICEEQGRASKANTGACMTCNRNGCKQSFHVTCAQGQGLLCEEKGNYGDNVKYCGYCTYHYKKLVRVRKYPASRTKKDNHIKQIPAFKPIPTENSTPESTPEKTSTSNDGKIVKKTMKPEVKENGRSLLPAFQSSASTIQVTSASVDTEKPKDLTPITPPSSNTSSGLGTSDSSVISPTESLGQEEAPVRAFQNGDLGDRNSLQRSNSSGSLSSSHGSINESKSLFDTRVQTASDGGSTLLGSTSSLNSNVELSQNYSGSLESFMAAANNAKKSSLGATQSDTEVDFATKRPRSRSQEKGEKKTKRSKPSLLAVNRRLSRNLSIDGEDAVHPVARKQKKKGELTLNTNSIGSVTGNGLGSSVFGGSPYFQSLSAPGPLSLSSFGQNDSCSSQSFLCGPPKMFPSQQTVEKEAANGEFPTTLEQLLERQWEQGSQFLMKQGEHFDIASLLHCLHHLKSENKQLEDHVKSLSARKDHLLAVNARLSIPLDSGINHLSSSFSPEKSKELSAVNLQVLIQCPYFYYFLWISRTIFFKIRNIILQRFRLASAIGHLPIKTLNGRLMCPASAEMAYSFSVRLTYWPIIFSCERTQFKVELTRYLDKHVTAVLKKRVRLRSALCNDDSANAC</sequence>
<dbReference type="InterPro" id="IPR049773">
    <property type="entry name" value="AF10-like_CC"/>
</dbReference>
<protein>
    <recommendedName>
        <fullName evidence="5">PHD-type domain-containing protein</fullName>
    </recommendedName>
</protein>
<dbReference type="FunFam" id="3.30.40.10:FF:000042">
    <property type="entry name" value="protein AF-10 isoform X1"/>
    <property type="match status" value="1"/>
</dbReference>
<feature type="domain" description="PHD-type" evidence="5">
    <location>
        <begin position="68"/>
        <end position="188"/>
    </location>
</feature>
<evidence type="ECO:0000256" key="2">
    <source>
        <dbReference type="ARBA" id="ARBA00022771"/>
    </source>
</evidence>
<dbReference type="PANTHER" id="PTHR13793">
    <property type="entry name" value="PHD FINGER PROTEINS"/>
    <property type="match status" value="1"/>
</dbReference>
<evidence type="ECO:0000256" key="4">
    <source>
        <dbReference type="SAM" id="MobiDB-lite"/>
    </source>
</evidence>
<dbReference type="Proteomes" id="UP001186944">
    <property type="component" value="Unassembled WGS sequence"/>
</dbReference>
<dbReference type="GO" id="GO:0031491">
    <property type="term" value="F:nucleosome binding"/>
    <property type="evidence" value="ECO:0007669"/>
    <property type="project" value="TreeGrafter"/>
</dbReference>
<evidence type="ECO:0000313" key="7">
    <source>
        <dbReference type="Proteomes" id="UP001186944"/>
    </source>
</evidence>
<feature type="region of interest" description="Disordered" evidence="4">
    <location>
        <begin position="199"/>
        <end position="347"/>
    </location>
</feature>
<gene>
    <name evidence="6" type="ORF">FSP39_018425</name>
</gene>
<keyword evidence="1" id="KW-0479">Metal-binding</keyword>
<dbReference type="PROSITE" id="PS51805">
    <property type="entry name" value="EPHD"/>
    <property type="match status" value="1"/>
</dbReference>
<accession>A0AA88Y7F5</accession>